<keyword evidence="2" id="KW-0812">Transmembrane</keyword>
<protein>
    <submittedName>
        <fullName evidence="4">Chromosome undetermined scaffold_19, whole genome shotgun sequence</fullName>
    </submittedName>
    <submittedName>
        <fullName evidence="3">Pawn B-II</fullName>
    </submittedName>
</protein>
<evidence type="ECO:0000256" key="1">
    <source>
        <dbReference type="SAM" id="MobiDB-lite"/>
    </source>
</evidence>
<keyword evidence="2" id="KW-0472">Membrane</keyword>
<evidence type="ECO:0000256" key="2">
    <source>
        <dbReference type="SAM" id="Phobius"/>
    </source>
</evidence>
<sequence>MFLGKAGVMALYAKRKFDQKGKLPHQYLLDHQQKFQSQLKKKNIYSICQYPKGAWFLGLVFVSSGISLLYILLKYDKGDLTLWWRFLIIIGMTILGIVFLTSVDRMKYEIHKTHQILLIERMNPFLFCRKITIIKDLEQLEDIRITKKGHKSVEYYTIQFIFKDSKVDTLEYNELRESKLKFTEITTFLDQQKDLGKIRIEHELDPYYQFANNSNLNNNNNNNDKNNNSDSQKINQQELNKVNQQSYYNQENQKSTIEEKYKENDVLL</sequence>
<dbReference type="EMBL" id="AF179276">
    <property type="protein sequence ID" value="AAG21921.1"/>
    <property type="molecule type" value="Genomic_DNA"/>
</dbReference>
<feature type="transmembrane region" description="Helical" evidence="2">
    <location>
        <begin position="54"/>
        <end position="72"/>
    </location>
</feature>
<feature type="compositionally biased region" description="Low complexity" evidence="1">
    <location>
        <begin position="212"/>
        <end position="232"/>
    </location>
</feature>
<organism evidence="3">
    <name type="scientific">Paramecium tetraurelia</name>
    <dbReference type="NCBI Taxonomy" id="5888"/>
    <lineage>
        <taxon>Eukaryota</taxon>
        <taxon>Sar</taxon>
        <taxon>Alveolata</taxon>
        <taxon>Ciliophora</taxon>
        <taxon>Intramacronucleata</taxon>
        <taxon>Oligohymenophorea</taxon>
        <taxon>Peniculida</taxon>
        <taxon>Parameciidae</taxon>
        <taxon>Paramecium</taxon>
    </lineage>
</organism>
<dbReference type="Proteomes" id="UP000000600">
    <property type="component" value="Unassembled WGS sequence"/>
</dbReference>
<dbReference type="HOGENOM" id="CLU_1039962_0_0_1"/>
<name>Q9GU87_PARTE</name>
<dbReference type="RefSeq" id="XP_001438191.1">
    <property type="nucleotide sequence ID" value="XM_001438154.1"/>
</dbReference>
<dbReference type="OrthoDB" id="298745at2759"/>
<proteinExistence type="predicted"/>
<dbReference type="KEGG" id="ptm:GSPATT00007929001"/>
<dbReference type="InParanoid" id="Q9GU87"/>
<feature type="transmembrane region" description="Helical" evidence="2">
    <location>
        <begin position="84"/>
        <end position="103"/>
    </location>
</feature>
<keyword evidence="5" id="KW-1185">Reference proteome</keyword>
<reference evidence="3" key="1">
    <citation type="submission" date="1999-08" db="EMBL/GenBank/DDBJ databases">
        <title>Complementation cloning of the pawnB gene of Paramecium tetraurelia.</title>
        <authorList>
            <person name="Haynes W.J."/>
            <person name="Ling K.-Y."/>
            <person name="Saimi Y."/>
            <person name="Kung C."/>
        </authorList>
    </citation>
    <scope>NUCLEOTIDE SEQUENCE</scope>
    <source>
        <strain evidence="3">51s</strain>
    </source>
</reference>
<gene>
    <name evidence="3" type="primary">pwBmic</name>
    <name evidence="4" type="ORF">GSPATT00007929001</name>
</gene>
<dbReference type="AlphaFoldDB" id="Q9GU87"/>
<dbReference type="EMBL" id="CT868085">
    <property type="protein sequence ID" value="CAK70794.1"/>
    <property type="molecule type" value="Genomic_DNA"/>
</dbReference>
<evidence type="ECO:0000313" key="5">
    <source>
        <dbReference type="Proteomes" id="UP000000600"/>
    </source>
</evidence>
<accession>Q9GU87</accession>
<evidence type="ECO:0000313" key="4">
    <source>
        <dbReference type="EMBL" id="CAK70794.1"/>
    </source>
</evidence>
<feature type="region of interest" description="Disordered" evidence="1">
    <location>
        <begin position="211"/>
        <end position="232"/>
    </location>
</feature>
<dbReference type="GeneID" id="5023976"/>
<keyword evidence="2" id="KW-1133">Transmembrane helix</keyword>
<reference evidence="4 5" key="2">
    <citation type="journal article" date="2006" name="Nature">
        <title>Global trends of whole-genome duplications revealed by the ciliate Paramecium tetraurelia.</title>
        <authorList>
            <consortium name="Genoscope"/>
            <person name="Aury J.-M."/>
            <person name="Jaillon O."/>
            <person name="Duret L."/>
            <person name="Noel B."/>
            <person name="Jubin C."/>
            <person name="Porcel B.M."/>
            <person name="Segurens B."/>
            <person name="Daubin V."/>
            <person name="Anthouard V."/>
            <person name="Aiach N."/>
            <person name="Arnaiz O."/>
            <person name="Billaut A."/>
            <person name="Beisson J."/>
            <person name="Blanc I."/>
            <person name="Bouhouche K."/>
            <person name="Camara F."/>
            <person name="Duharcourt S."/>
            <person name="Guigo R."/>
            <person name="Gogendeau D."/>
            <person name="Katinka M."/>
            <person name="Keller A.-M."/>
            <person name="Kissmehl R."/>
            <person name="Klotz C."/>
            <person name="Koll F."/>
            <person name="Le Moue A."/>
            <person name="Lepere C."/>
            <person name="Malinsky S."/>
            <person name="Nowacki M."/>
            <person name="Nowak J.K."/>
            <person name="Plattner H."/>
            <person name="Poulain J."/>
            <person name="Ruiz F."/>
            <person name="Serrano V."/>
            <person name="Zagulski M."/>
            <person name="Dessen P."/>
            <person name="Betermier M."/>
            <person name="Weissenbach J."/>
            <person name="Scarpelli C."/>
            <person name="Schachter V."/>
            <person name="Sperling L."/>
            <person name="Meyer E."/>
            <person name="Cohen J."/>
            <person name="Wincker P."/>
        </authorList>
    </citation>
    <scope>NUCLEOTIDE SEQUENCE [LARGE SCALE GENOMIC DNA]</scope>
    <source>
        <strain evidence="4 5">Stock d4-2</strain>
    </source>
</reference>
<dbReference type="OMA" id="NIYSICQ"/>
<evidence type="ECO:0000313" key="3">
    <source>
        <dbReference type="EMBL" id="AAG21921.1"/>
    </source>
</evidence>
<dbReference type="eggNOG" id="ENOG502R2X4">
    <property type="taxonomic scope" value="Eukaryota"/>
</dbReference>
<reference evidence="4" key="3">
    <citation type="submission" date="2006-03" db="EMBL/GenBank/DDBJ databases">
        <authorList>
            <consortium name="Genoscope"/>
        </authorList>
    </citation>
    <scope>NUCLEOTIDE SEQUENCE</scope>
    <source>
        <strain evidence="4">Stock d4-2</strain>
    </source>
</reference>